<dbReference type="EMBL" id="AP025564">
    <property type="protein sequence ID" value="BDE97327.1"/>
    <property type="molecule type" value="Genomic_DNA"/>
</dbReference>
<protein>
    <recommendedName>
        <fullName evidence="1">Heme chaperone HemW</fullName>
    </recommendedName>
</protein>
<dbReference type="InterPro" id="IPR006638">
    <property type="entry name" value="Elp3/MiaA/NifB-like_rSAM"/>
</dbReference>
<dbReference type="SMART" id="SM00729">
    <property type="entry name" value="Elp3"/>
    <property type="match status" value="1"/>
</dbReference>
<dbReference type="InterPro" id="IPR034505">
    <property type="entry name" value="Coproporphyrinogen-III_oxidase"/>
</dbReference>
<dbReference type="SUPFAM" id="SSF102114">
    <property type="entry name" value="Radical SAM enzymes"/>
    <property type="match status" value="1"/>
</dbReference>
<reference evidence="3 4" key="1">
    <citation type="submission" date="2022-01" db="EMBL/GenBank/DDBJ databases">
        <title>Novel bile acid biosynthetic pathways are enriched in the microbiome of centenarians.</title>
        <authorList>
            <person name="Sato Y."/>
            <person name="Atarashi K."/>
            <person name="Plichta R.D."/>
            <person name="Arai Y."/>
            <person name="Sasajima S."/>
            <person name="Kearney M.S."/>
            <person name="Suda W."/>
            <person name="Takeshita K."/>
            <person name="Sasaki T."/>
            <person name="Okamoto S."/>
            <person name="Skelly N.A."/>
            <person name="Okamura Y."/>
            <person name="Vlamakis H."/>
            <person name="Li Y."/>
            <person name="Tanoue T."/>
            <person name="Takei H."/>
            <person name="Nittono H."/>
            <person name="Narushima S."/>
            <person name="Irie J."/>
            <person name="Itoh H."/>
            <person name="Moriya K."/>
            <person name="Sugiura Y."/>
            <person name="Suematsu M."/>
            <person name="Moritoki N."/>
            <person name="Shibata S."/>
            <person name="Littman R.D."/>
            <person name="Fischbach A.M."/>
            <person name="Uwamino Y."/>
            <person name="Inoue T."/>
            <person name="Honda A."/>
            <person name="Hattori M."/>
            <person name="Murai T."/>
            <person name="Xavier J.R."/>
            <person name="Hirose N."/>
            <person name="Honda K."/>
        </authorList>
    </citation>
    <scope>NUCLEOTIDE SEQUENCE [LARGE SCALE GENOMIC DNA]</scope>
    <source>
        <strain evidence="3 4">CE91-St30</strain>
    </source>
</reference>
<gene>
    <name evidence="3" type="ORF">CE91St30_26600</name>
</gene>
<accession>A0ABN6MH47</accession>
<dbReference type="PANTHER" id="PTHR13932:SF5">
    <property type="entry name" value="RADICAL S-ADENOSYL METHIONINE DOMAIN-CONTAINING PROTEIN 1, MITOCHONDRIAL"/>
    <property type="match status" value="1"/>
</dbReference>
<dbReference type="RefSeq" id="WP_244386575.1">
    <property type="nucleotide sequence ID" value="NZ_AP025564.1"/>
</dbReference>
<dbReference type="PANTHER" id="PTHR13932">
    <property type="entry name" value="COPROPORPHYRINIGEN III OXIDASE"/>
    <property type="match status" value="1"/>
</dbReference>
<organism evidence="3 4">
    <name type="scientific">Raoultibacter timonensis</name>
    <dbReference type="NCBI Taxonomy" id="1907662"/>
    <lineage>
        <taxon>Bacteria</taxon>
        <taxon>Bacillati</taxon>
        <taxon>Actinomycetota</taxon>
        <taxon>Coriobacteriia</taxon>
        <taxon>Eggerthellales</taxon>
        <taxon>Eggerthellaceae</taxon>
        <taxon>Raoultibacter</taxon>
    </lineage>
</organism>
<evidence type="ECO:0000313" key="4">
    <source>
        <dbReference type="Proteomes" id="UP001320544"/>
    </source>
</evidence>
<keyword evidence="4" id="KW-1185">Reference proteome</keyword>
<proteinExistence type="predicted"/>
<evidence type="ECO:0000256" key="1">
    <source>
        <dbReference type="ARBA" id="ARBA00017228"/>
    </source>
</evidence>
<dbReference type="Proteomes" id="UP001320544">
    <property type="component" value="Chromosome"/>
</dbReference>
<sequence length="305" mass="32480">MYNPDAKQPIALFLSAPFCPCVCPYCMQATLEAGDPRVRRAYIEALGREIESAAGGFDDCTVAAVWVGGGIAGHMFDEELGNLLRSLPRMFDMAADAEITCTVHPGMVSVETLNACRRGRVTRLAVEYETASPSEWATLGRFLDPSAMDTTSMVLGTAARAMLSLEFSLAVGIAGQTTASLRRSIDKAIAYGAAHITLQSVSPQSPACASSSDEERAQLLGFATAYLTARGFDQYLPLLFAQPGARCRYRELEAGGSDVLGFGLGARTSFAGVRATNTTDLDTYLPYADVPDVCVAEITRPTAVC</sequence>
<dbReference type="InterPro" id="IPR058240">
    <property type="entry name" value="rSAM_sf"/>
</dbReference>
<evidence type="ECO:0000259" key="2">
    <source>
        <dbReference type="SMART" id="SM00729"/>
    </source>
</evidence>
<name>A0ABN6MH47_9ACTN</name>
<evidence type="ECO:0000313" key="3">
    <source>
        <dbReference type="EMBL" id="BDE97327.1"/>
    </source>
</evidence>
<feature type="domain" description="Elp3/MiaA/NifB-like radical SAM core" evidence="2">
    <location>
        <begin position="9"/>
        <end position="222"/>
    </location>
</feature>